<dbReference type="Proteomes" id="UP000006426">
    <property type="component" value="Plasmid pmppla107"/>
</dbReference>
<dbReference type="AlphaFoldDB" id="A0AAD0PWY7"/>
<feature type="transmembrane region" description="Helical" evidence="1">
    <location>
        <begin position="309"/>
        <end position="327"/>
    </location>
</feature>
<keyword evidence="1" id="KW-1133">Transmembrane helix</keyword>
<dbReference type="PANTHER" id="PTHR30238">
    <property type="entry name" value="MEMBRANE BOUND PREDICTED REDOX MODULATOR"/>
    <property type="match status" value="1"/>
</dbReference>
<feature type="transmembrane region" description="Helical" evidence="1">
    <location>
        <begin position="181"/>
        <end position="204"/>
    </location>
</feature>
<organism evidence="2 3">
    <name type="scientific">Pseudomonas amygdali pv. lachrymans str. M301315</name>
    <dbReference type="NCBI Taxonomy" id="629260"/>
    <lineage>
        <taxon>Bacteria</taxon>
        <taxon>Pseudomonadati</taxon>
        <taxon>Pseudomonadota</taxon>
        <taxon>Gammaproteobacteria</taxon>
        <taxon>Pseudomonadales</taxon>
        <taxon>Pseudomonadaceae</taxon>
        <taxon>Pseudomonas</taxon>
        <taxon>Pseudomonas amygdali</taxon>
    </lineage>
</organism>
<dbReference type="PANTHER" id="PTHR30238:SF4">
    <property type="entry name" value="SLL1022 PROTEIN"/>
    <property type="match status" value="1"/>
</dbReference>
<protein>
    <submittedName>
        <fullName evidence="2">DUF475 domain-containing protein</fullName>
    </submittedName>
</protein>
<feature type="transmembrane region" description="Helical" evidence="1">
    <location>
        <begin position="58"/>
        <end position="79"/>
    </location>
</feature>
<keyword evidence="1" id="KW-0472">Membrane</keyword>
<proteinExistence type="predicted"/>
<feature type="transmembrane region" description="Helical" evidence="1">
    <location>
        <begin position="225"/>
        <end position="246"/>
    </location>
</feature>
<feature type="transmembrane region" description="Helical" evidence="1">
    <location>
        <begin position="252"/>
        <end position="272"/>
    </location>
</feature>
<evidence type="ECO:0000313" key="2">
    <source>
        <dbReference type="EMBL" id="AXH60300.1"/>
    </source>
</evidence>
<feature type="transmembrane region" description="Helical" evidence="1">
    <location>
        <begin position="113"/>
        <end position="134"/>
    </location>
</feature>
<reference evidence="2 3" key="1">
    <citation type="journal article" date="2011" name="PLoS Pathog.">
        <title>Dynamic evolution of pathogenicity revealed by sequencing and comparative genomics of 19 Pseudomonas syringae isolates.</title>
        <authorList>
            <person name="Baltrus D.A."/>
            <person name="Nishimura M.T."/>
            <person name="Romanchuk A."/>
            <person name="Chang J.H."/>
            <person name="Mukhtar M.S."/>
            <person name="Cherkis K."/>
            <person name="Roach J."/>
            <person name="Grant S.R."/>
            <person name="Jones C.D."/>
            <person name="Dangl J.L."/>
        </authorList>
    </citation>
    <scope>NUCLEOTIDE SEQUENCE [LARGE SCALE GENOMIC DNA]</scope>
    <source>
        <strain evidence="2 3">M301315</strain>
    </source>
</reference>
<dbReference type="NCBIfam" id="NF010613">
    <property type="entry name" value="PRK14013.1-3"/>
    <property type="match status" value="1"/>
</dbReference>
<accession>A0AAD0PWY7</accession>
<keyword evidence="1" id="KW-0812">Transmembrane</keyword>
<evidence type="ECO:0000256" key="1">
    <source>
        <dbReference type="SAM" id="Phobius"/>
    </source>
</evidence>
<geneLocation type="plasmid" evidence="3">
    <name>pmppla107</name>
</geneLocation>
<dbReference type="GeneID" id="39474672"/>
<dbReference type="InterPro" id="IPR007427">
    <property type="entry name" value="DUF475"/>
</dbReference>
<dbReference type="EMBL" id="CP031226">
    <property type="protein sequence ID" value="AXH60300.1"/>
    <property type="molecule type" value="Genomic_DNA"/>
</dbReference>
<dbReference type="Pfam" id="PF04332">
    <property type="entry name" value="DUF475"/>
    <property type="match status" value="1"/>
</dbReference>
<name>A0AAD0PWY7_PSEAV</name>
<keyword evidence="2" id="KW-0614">Plasmid</keyword>
<dbReference type="RefSeq" id="WP_005742561.1">
    <property type="nucleotide sequence ID" value="NZ_CP031226.1"/>
</dbReference>
<evidence type="ECO:0000313" key="3">
    <source>
        <dbReference type="Proteomes" id="UP000006426"/>
    </source>
</evidence>
<sequence>MRNFWGSALVTLICMIGAFIYGGPSAAFAVLILGVLEVSVSLDNAVANAKVLKDMSRFWQMAFLTVGIFIAVFVVRLILPVEIVALAANLSFMDTAHMLVNDPVQYSHHLHEAHLSISAFGGMFLLMVFLDFVFNDEKEHFWLGAVEEKLASFGGVDGIKAFVALAVLMGIASVLEGAKSATFLYAGSLGLVIFFAMSLLKNLFEEKETGDAVVNTVKKGGLVSFLYLEVLDASFSLDGVIGAFAISKDPVVIGMGLTIGAMFVRSLTVYLVKKGTLDELVYLEAGAMCAIGVLALIMISSGFVDIPELFTALVGAVLIGLSVWSSLRHKKKESALSAPAEA</sequence>
<feature type="transmembrane region" description="Helical" evidence="1">
    <location>
        <begin position="281"/>
        <end position="303"/>
    </location>
</feature>
<feature type="transmembrane region" description="Helical" evidence="1">
    <location>
        <begin position="155"/>
        <end position="175"/>
    </location>
</feature>
<gene>
    <name evidence="2" type="ORF">PLA107_034530</name>
</gene>